<protein>
    <submittedName>
        <fullName evidence="1">494_t:CDS:1</fullName>
    </submittedName>
</protein>
<evidence type="ECO:0000313" key="2">
    <source>
        <dbReference type="Proteomes" id="UP000789920"/>
    </source>
</evidence>
<feature type="non-terminal residue" evidence="1">
    <location>
        <position position="1"/>
    </location>
</feature>
<dbReference type="EMBL" id="CAJVQC010010567">
    <property type="protein sequence ID" value="CAG8618136.1"/>
    <property type="molecule type" value="Genomic_DNA"/>
</dbReference>
<comment type="caution">
    <text evidence="1">The sequence shown here is derived from an EMBL/GenBank/DDBJ whole genome shotgun (WGS) entry which is preliminary data.</text>
</comment>
<proteinExistence type="predicted"/>
<dbReference type="Proteomes" id="UP000789920">
    <property type="component" value="Unassembled WGS sequence"/>
</dbReference>
<evidence type="ECO:0000313" key="1">
    <source>
        <dbReference type="EMBL" id="CAG8618136.1"/>
    </source>
</evidence>
<accession>A0ACA9MXD9</accession>
<feature type="non-terminal residue" evidence="1">
    <location>
        <position position="554"/>
    </location>
</feature>
<reference evidence="1" key="1">
    <citation type="submission" date="2021-06" db="EMBL/GenBank/DDBJ databases">
        <authorList>
            <person name="Kallberg Y."/>
            <person name="Tangrot J."/>
            <person name="Rosling A."/>
        </authorList>
    </citation>
    <scope>NUCLEOTIDE SEQUENCE</scope>
    <source>
        <strain evidence="1">MA461A</strain>
    </source>
</reference>
<gene>
    <name evidence="1" type="ORF">RPERSI_LOCUS6595</name>
</gene>
<sequence>MGTSEDTAYYSLYLPFSSSIQPSDQTSSLQETSALILSELHQFLNGYIWHKDKFQLRIVQNESDPSFPFLYGKTRFGDCIDDEWFIVFLLKHLSKKFQDVVVSVSDNDGEFLLIEAATQLPSWLNPSNSENRVFIYQDQLHIIPLPKTPTEIAHIPTGKLSVEKAIQLVRNDVVDTKADSKVQQAVFSRTLEYPEKINQNVHYARCHIPRAIAHVLYHNPQLVAPAVEAFYTRDPIALKSCQKMQKFPPYTSITVSVKFTKILYAQLVSQRFNAPKPFIMPLSTSKKYPAAELGMKLACGFEILCTDKYYTGLSPLEQIDEILKLPMVSDEVLMSNIKQDDDSWLNVDPKQLDELLNATNKSYEEIPSESDDELNPIDLTNMIDTFEKFFDFEGAVDPTEFLRIMRQTLGISEQEYRELANEKIRQESDQITRELIDQSKSISSQQFLSSDISESSSRGKMKESNNDIDMEAYMRALDAELSLSKISGLFIKTPQEALNQPLSEDKINNYEYDDDELSEPVNINLNLAKNLLESFKAQEGLPGPVGNIFGRMGI</sequence>
<keyword evidence="2" id="KW-1185">Reference proteome</keyword>
<name>A0ACA9MXD9_9GLOM</name>
<organism evidence="1 2">
    <name type="scientific">Racocetra persica</name>
    <dbReference type="NCBI Taxonomy" id="160502"/>
    <lineage>
        <taxon>Eukaryota</taxon>
        <taxon>Fungi</taxon>
        <taxon>Fungi incertae sedis</taxon>
        <taxon>Mucoromycota</taxon>
        <taxon>Glomeromycotina</taxon>
        <taxon>Glomeromycetes</taxon>
        <taxon>Diversisporales</taxon>
        <taxon>Gigasporaceae</taxon>
        <taxon>Racocetra</taxon>
    </lineage>
</organism>